<dbReference type="KEGG" id="bmei:Spa11_09450"/>
<evidence type="ECO:0000313" key="4">
    <source>
        <dbReference type="Proteomes" id="UP000316426"/>
    </source>
</evidence>
<feature type="region of interest" description="Disordered" evidence="1">
    <location>
        <begin position="178"/>
        <end position="205"/>
    </location>
</feature>
<evidence type="ECO:0000313" key="3">
    <source>
        <dbReference type="EMBL" id="QDV72763.1"/>
    </source>
</evidence>
<organism evidence="3 4">
    <name type="scientific">Botrimarina mediterranea</name>
    <dbReference type="NCBI Taxonomy" id="2528022"/>
    <lineage>
        <taxon>Bacteria</taxon>
        <taxon>Pseudomonadati</taxon>
        <taxon>Planctomycetota</taxon>
        <taxon>Planctomycetia</taxon>
        <taxon>Pirellulales</taxon>
        <taxon>Lacipirellulaceae</taxon>
        <taxon>Botrimarina</taxon>
    </lineage>
</organism>
<reference evidence="3 4" key="1">
    <citation type="submission" date="2019-02" db="EMBL/GenBank/DDBJ databases">
        <title>Deep-cultivation of Planctomycetes and their phenomic and genomic characterization uncovers novel biology.</title>
        <authorList>
            <person name="Wiegand S."/>
            <person name="Jogler M."/>
            <person name="Boedeker C."/>
            <person name="Pinto D."/>
            <person name="Vollmers J."/>
            <person name="Rivas-Marin E."/>
            <person name="Kohn T."/>
            <person name="Peeters S.H."/>
            <person name="Heuer A."/>
            <person name="Rast P."/>
            <person name="Oberbeckmann S."/>
            <person name="Bunk B."/>
            <person name="Jeske O."/>
            <person name="Meyerdierks A."/>
            <person name="Storesund J.E."/>
            <person name="Kallscheuer N."/>
            <person name="Luecker S."/>
            <person name="Lage O.M."/>
            <person name="Pohl T."/>
            <person name="Merkel B.J."/>
            <person name="Hornburger P."/>
            <person name="Mueller R.-W."/>
            <person name="Bruemmer F."/>
            <person name="Labrenz M."/>
            <person name="Spormann A.M."/>
            <person name="Op den Camp H."/>
            <person name="Overmann J."/>
            <person name="Amann R."/>
            <person name="Jetten M.S.M."/>
            <person name="Mascher T."/>
            <person name="Medema M.H."/>
            <person name="Devos D.P."/>
            <person name="Kaster A.-K."/>
            <person name="Ovreas L."/>
            <person name="Rohde M."/>
            <person name="Galperin M.Y."/>
            <person name="Jogler C."/>
        </authorList>
    </citation>
    <scope>NUCLEOTIDE SEQUENCE [LARGE SCALE GENOMIC DNA]</scope>
    <source>
        <strain evidence="3 4">Spa11</strain>
    </source>
</reference>
<feature type="signal peptide" evidence="2">
    <location>
        <begin position="1"/>
        <end position="23"/>
    </location>
</feature>
<feature type="chain" id="PRO_5022227998" description="DUF4878 domain-containing protein" evidence="2">
    <location>
        <begin position="24"/>
        <end position="205"/>
    </location>
</feature>
<dbReference type="AlphaFoldDB" id="A0A518K4P1"/>
<gene>
    <name evidence="3" type="ORF">Spa11_09450</name>
</gene>
<dbReference type="Proteomes" id="UP000316426">
    <property type="component" value="Chromosome"/>
</dbReference>
<sequence length="205" mass="20929" precursor="true">MRCVCLVSLSVLGLVVASGCSQSEPGQPAMTKKAQPAGTFQPATGVVQQAPPLDPAVAKAIGSSAETFMRAILAGDTGSAMTLLTAKATERCQADPSALTPMGMDVEQLVVGEVRLLSEAEAAAQCLVTERGASASQELCCLLKLEESGWRVCGLACDTGDGSATVVSFEEDLQAASSPQFVEGADPAKAEVPRTANAPSTGEIR</sequence>
<evidence type="ECO:0000256" key="1">
    <source>
        <dbReference type="SAM" id="MobiDB-lite"/>
    </source>
</evidence>
<name>A0A518K4P1_9BACT</name>
<evidence type="ECO:0008006" key="5">
    <source>
        <dbReference type="Google" id="ProtNLM"/>
    </source>
</evidence>
<accession>A0A518K4P1</accession>
<proteinExistence type="predicted"/>
<dbReference type="EMBL" id="CP036349">
    <property type="protein sequence ID" value="QDV72763.1"/>
    <property type="molecule type" value="Genomic_DNA"/>
</dbReference>
<protein>
    <recommendedName>
        <fullName evidence="5">DUF4878 domain-containing protein</fullName>
    </recommendedName>
</protein>
<dbReference type="PROSITE" id="PS51257">
    <property type="entry name" value="PROKAR_LIPOPROTEIN"/>
    <property type="match status" value="1"/>
</dbReference>
<evidence type="ECO:0000256" key="2">
    <source>
        <dbReference type="SAM" id="SignalP"/>
    </source>
</evidence>
<dbReference type="RefSeq" id="WP_145108589.1">
    <property type="nucleotide sequence ID" value="NZ_CP036349.1"/>
</dbReference>
<keyword evidence="4" id="KW-1185">Reference proteome</keyword>
<keyword evidence="2" id="KW-0732">Signal</keyword>